<dbReference type="SUPFAM" id="SSF103039">
    <property type="entry name" value="CheC-like"/>
    <property type="match status" value="1"/>
</dbReference>
<evidence type="ECO:0000313" key="5">
    <source>
        <dbReference type="Proteomes" id="UP000250245"/>
    </source>
</evidence>
<dbReference type="RefSeq" id="WP_004007548.1">
    <property type="nucleotide sequence ID" value="NZ_CAMYEK010000014.1"/>
</dbReference>
<accession>A0A2X3ARC7</accession>
<dbReference type="OMA" id="VEPLCAW"/>
<dbReference type="EMBL" id="UASJ01000001">
    <property type="protein sequence ID" value="SQB65629.1"/>
    <property type="molecule type" value="Genomic_DNA"/>
</dbReference>
<organism evidence="4 5">
    <name type="scientific">Mobiluncus curtisii</name>
    <dbReference type="NCBI Taxonomy" id="2051"/>
    <lineage>
        <taxon>Bacteria</taxon>
        <taxon>Bacillati</taxon>
        <taxon>Actinomycetota</taxon>
        <taxon>Actinomycetes</taxon>
        <taxon>Actinomycetales</taxon>
        <taxon>Actinomycetaceae</taxon>
        <taxon>Mobiluncus</taxon>
    </lineage>
</organism>
<dbReference type="Proteomes" id="UP000250245">
    <property type="component" value="Unassembled WGS sequence"/>
</dbReference>
<dbReference type="AlphaFoldDB" id="A0A2X3ARC7"/>
<dbReference type="Gene3D" id="3.40.1550.10">
    <property type="entry name" value="CheC-like"/>
    <property type="match status" value="1"/>
</dbReference>
<dbReference type="GeneID" id="55565031"/>
<gene>
    <name evidence="3" type="ORF">HHJ67_05690</name>
    <name evidence="4" type="ORF">NCTC11820_01699</name>
</gene>
<dbReference type="Proteomes" id="UP000553981">
    <property type="component" value="Unassembled WGS sequence"/>
</dbReference>
<evidence type="ECO:0000256" key="1">
    <source>
        <dbReference type="ARBA" id="ARBA00022500"/>
    </source>
</evidence>
<evidence type="ECO:0000259" key="2">
    <source>
        <dbReference type="Pfam" id="PF13690"/>
    </source>
</evidence>
<sequence>MDQEIREAVLNIANDVFYALIDKREGTVREWTEEIEPFQDPIYAWIESQGDKQLRVMLAMEDSTAKDLTRAMYLLGETDEVTEEDQRDAFGEIVNVIGGNMKSIVEDSGNLVLPKVEKEKPTDQDSPLVSVNLNWKGKFLVVSISDLNTPRDAA</sequence>
<dbReference type="Pfam" id="PF13690">
    <property type="entry name" value="CheX"/>
    <property type="match status" value="1"/>
</dbReference>
<evidence type="ECO:0000313" key="6">
    <source>
        <dbReference type="Proteomes" id="UP000553981"/>
    </source>
</evidence>
<feature type="domain" description="Chemotaxis phosphatase CheX-like" evidence="2">
    <location>
        <begin position="42"/>
        <end position="122"/>
    </location>
</feature>
<evidence type="ECO:0000313" key="4">
    <source>
        <dbReference type="EMBL" id="SQB65629.1"/>
    </source>
</evidence>
<reference evidence="4 5" key="1">
    <citation type="submission" date="2018-06" db="EMBL/GenBank/DDBJ databases">
        <authorList>
            <consortium name="Pathogen Informatics"/>
            <person name="Doyle S."/>
        </authorList>
    </citation>
    <scope>NUCLEOTIDE SEQUENCE [LARGE SCALE GENOMIC DNA]</scope>
    <source>
        <strain evidence="4 5">NCTC11820</strain>
    </source>
</reference>
<keyword evidence="1" id="KW-0145">Chemotaxis</keyword>
<dbReference type="EMBL" id="JABCUI010000002">
    <property type="protein sequence ID" value="NMW87243.1"/>
    <property type="molecule type" value="Genomic_DNA"/>
</dbReference>
<protein>
    <submittedName>
        <fullName evidence="3">Chemotaxis protein CheX</fullName>
    </submittedName>
</protein>
<proteinExistence type="predicted"/>
<reference evidence="3 6" key="2">
    <citation type="submission" date="2020-04" db="EMBL/GenBank/DDBJ databases">
        <title>Antimicrobial susceptibility and clonality of vaginal-derived multi-drug resistant Mobiluncus isolates in China.</title>
        <authorList>
            <person name="Zhang X."/>
        </authorList>
    </citation>
    <scope>NUCLEOTIDE SEQUENCE [LARGE SCALE GENOMIC DNA]</scope>
    <source>
        <strain evidence="3 6">19</strain>
    </source>
</reference>
<dbReference type="GO" id="GO:0006935">
    <property type="term" value="P:chemotaxis"/>
    <property type="evidence" value="ECO:0007669"/>
    <property type="project" value="UniProtKB-KW"/>
</dbReference>
<name>A0A2X3ARC7_9ACTO</name>
<evidence type="ECO:0000313" key="3">
    <source>
        <dbReference type="EMBL" id="NMW87243.1"/>
    </source>
</evidence>
<dbReference type="InterPro" id="IPR028051">
    <property type="entry name" value="CheX-like_dom"/>
</dbReference>
<dbReference type="InterPro" id="IPR028976">
    <property type="entry name" value="CheC-like_sf"/>
</dbReference>